<dbReference type="PRINTS" id="PR00155">
    <property type="entry name" value="AMICYANIN"/>
</dbReference>
<keyword evidence="9" id="KW-0732">Signal</keyword>
<organism evidence="11 12">
    <name type="scientific">SAR86 cluster bacterium</name>
    <dbReference type="NCBI Taxonomy" id="2030880"/>
    <lineage>
        <taxon>Bacteria</taxon>
        <taxon>Pseudomonadati</taxon>
        <taxon>Pseudomonadota</taxon>
        <taxon>Gammaproteobacteria</taxon>
        <taxon>SAR86 cluster</taxon>
    </lineage>
</organism>
<evidence type="ECO:0000256" key="1">
    <source>
        <dbReference type="ARBA" id="ARBA00004418"/>
    </source>
</evidence>
<dbReference type="GO" id="GO:0009055">
    <property type="term" value="F:electron transfer activity"/>
    <property type="evidence" value="ECO:0007669"/>
    <property type="project" value="InterPro"/>
</dbReference>
<reference evidence="11" key="1">
    <citation type="submission" date="2020-10" db="EMBL/GenBank/DDBJ databases">
        <title>Microbiome of the Black Sea water column analyzed by genome centric metagenomics.</title>
        <authorList>
            <person name="Cabello-Yeves P.J."/>
            <person name="Callieri C."/>
            <person name="Picazo A."/>
            <person name="Mehrshad M."/>
            <person name="Haro-Moreno J.M."/>
            <person name="Roda-Garcia J."/>
            <person name="Dzembekova N."/>
            <person name="Slabakova V."/>
            <person name="Slabakova N."/>
            <person name="Moncheva S."/>
            <person name="Rodriguez-Valera F."/>
        </authorList>
    </citation>
    <scope>NUCLEOTIDE SEQUENCE</scope>
    <source>
        <strain evidence="11">BS307-5m-G50</strain>
    </source>
</reference>
<evidence type="ECO:0000313" key="12">
    <source>
        <dbReference type="Proteomes" id="UP000711391"/>
    </source>
</evidence>
<keyword evidence="3 8" id="KW-0479">Metal-binding</keyword>
<comment type="subcellular location">
    <subcellularLocation>
        <location evidence="1">Periplasm</location>
    </subcellularLocation>
</comment>
<dbReference type="InterPro" id="IPR002386">
    <property type="entry name" value="Amicyanin/Pseudoazurin"/>
</dbReference>
<dbReference type="InterPro" id="IPR008972">
    <property type="entry name" value="Cupredoxin"/>
</dbReference>
<feature type="chain" id="PRO_5036889898" description="Pseudoazurin" evidence="9">
    <location>
        <begin position="19"/>
        <end position="147"/>
    </location>
</feature>
<dbReference type="InterPro" id="IPR001235">
    <property type="entry name" value="Copper_blue_Plastocyanin"/>
</dbReference>
<evidence type="ECO:0000256" key="6">
    <source>
        <dbReference type="ARBA" id="ARBA00023008"/>
    </source>
</evidence>
<sequence length="147" mass="16257">MNKKNLFLTLLISFNLFAVGKNYEVQMLNQGSEGYMVFEPAVIKIQKGDSVTFKATDAAHNSASIDGMIPAGAKVWNSKLSQDITVTFNVDGIYGYQCTPHAMMAMIGLIQVGENKDNLESVKAAAQKFKATFVMNQDRFDNYLSQL</sequence>
<comment type="caution">
    <text evidence="11">The sequence shown here is derived from an EMBL/GenBank/DDBJ whole genome shotgun (WGS) entry which is preliminary data.</text>
</comment>
<dbReference type="NCBIfam" id="TIGR02375">
    <property type="entry name" value="pseudoazurin"/>
    <property type="match status" value="1"/>
</dbReference>
<gene>
    <name evidence="11" type="ORF">ISQ64_00270</name>
</gene>
<evidence type="ECO:0000256" key="9">
    <source>
        <dbReference type="SAM" id="SignalP"/>
    </source>
</evidence>
<name>A0A937LJF3_9GAMM</name>
<evidence type="ECO:0000256" key="4">
    <source>
        <dbReference type="ARBA" id="ARBA00022764"/>
    </source>
</evidence>
<dbReference type="InterPro" id="IPR012745">
    <property type="entry name" value="Pseudoazurin"/>
</dbReference>
<feature type="domain" description="Blue (type 1) copper" evidence="10">
    <location>
        <begin position="26"/>
        <end position="112"/>
    </location>
</feature>
<dbReference type="Proteomes" id="UP000711391">
    <property type="component" value="Unassembled WGS sequence"/>
</dbReference>
<dbReference type="EMBL" id="JADHQD010000001">
    <property type="protein sequence ID" value="MBL6817824.1"/>
    <property type="molecule type" value="Genomic_DNA"/>
</dbReference>
<feature type="binding site" evidence="8">
    <location>
        <position position="98"/>
    </location>
    <ligand>
        <name>Cu cation</name>
        <dbReference type="ChEBI" id="CHEBI:23378"/>
    </ligand>
</feature>
<feature type="binding site" evidence="8">
    <location>
        <position position="106"/>
    </location>
    <ligand>
        <name>Cu cation</name>
        <dbReference type="ChEBI" id="CHEBI:23378"/>
    </ligand>
</feature>
<feature type="binding site" evidence="8">
    <location>
        <position position="101"/>
    </location>
    <ligand>
        <name>Cu cation</name>
        <dbReference type="ChEBI" id="CHEBI:23378"/>
    </ligand>
</feature>
<feature type="signal peptide" evidence="9">
    <location>
        <begin position="1"/>
        <end position="18"/>
    </location>
</feature>
<comment type="cofactor">
    <cofactor evidence="8">
        <name>Cu cation</name>
        <dbReference type="ChEBI" id="CHEBI:23378"/>
    </cofactor>
    <text evidence="8">Binds 1 copper ion per subunit.</text>
</comment>
<evidence type="ECO:0000256" key="2">
    <source>
        <dbReference type="ARBA" id="ARBA00022448"/>
    </source>
</evidence>
<evidence type="ECO:0000256" key="8">
    <source>
        <dbReference type="PIRSR" id="PIRSR602386-1"/>
    </source>
</evidence>
<evidence type="ECO:0000256" key="3">
    <source>
        <dbReference type="ARBA" id="ARBA00022723"/>
    </source>
</evidence>
<dbReference type="GO" id="GO:0042597">
    <property type="term" value="C:periplasmic space"/>
    <property type="evidence" value="ECO:0007669"/>
    <property type="project" value="UniProtKB-SubCell"/>
</dbReference>
<proteinExistence type="predicted"/>
<feature type="binding site" evidence="8">
    <location>
        <position position="60"/>
    </location>
    <ligand>
        <name>Cu cation</name>
        <dbReference type="ChEBI" id="CHEBI:23378"/>
    </ligand>
</feature>
<keyword evidence="5" id="KW-0249">Electron transport</keyword>
<dbReference type="AlphaFoldDB" id="A0A937LJF3"/>
<keyword evidence="4" id="KW-0574">Periplasm</keyword>
<dbReference type="GO" id="GO:0005507">
    <property type="term" value="F:copper ion binding"/>
    <property type="evidence" value="ECO:0007669"/>
    <property type="project" value="UniProtKB-UniRule"/>
</dbReference>
<evidence type="ECO:0000259" key="10">
    <source>
        <dbReference type="Pfam" id="PF00127"/>
    </source>
</evidence>
<dbReference type="PRINTS" id="PR00156">
    <property type="entry name" value="COPPERBLUE"/>
</dbReference>
<keyword evidence="6 8" id="KW-0186">Copper</keyword>
<dbReference type="Pfam" id="PF00127">
    <property type="entry name" value="Copper-bind"/>
    <property type="match status" value="1"/>
</dbReference>
<keyword evidence="2" id="KW-0813">Transport</keyword>
<protein>
    <recommendedName>
        <fullName evidence="7">Pseudoazurin</fullName>
    </recommendedName>
</protein>
<accession>A0A937LJF3</accession>
<evidence type="ECO:0000313" key="11">
    <source>
        <dbReference type="EMBL" id="MBL6817824.1"/>
    </source>
</evidence>
<dbReference type="SUPFAM" id="SSF49503">
    <property type="entry name" value="Cupredoxins"/>
    <property type="match status" value="1"/>
</dbReference>
<evidence type="ECO:0000256" key="5">
    <source>
        <dbReference type="ARBA" id="ARBA00022982"/>
    </source>
</evidence>
<dbReference type="CDD" id="cd04218">
    <property type="entry name" value="Pseudoazurin"/>
    <property type="match status" value="1"/>
</dbReference>
<evidence type="ECO:0000256" key="7">
    <source>
        <dbReference type="NCBIfam" id="TIGR02375"/>
    </source>
</evidence>
<dbReference type="Gene3D" id="2.60.40.420">
    <property type="entry name" value="Cupredoxins - blue copper proteins"/>
    <property type="match status" value="1"/>
</dbReference>
<dbReference type="InterPro" id="IPR000923">
    <property type="entry name" value="BlueCu_1"/>
</dbReference>